<evidence type="ECO:0000313" key="2">
    <source>
        <dbReference type="Proteomes" id="UP000717328"/>
    </source>
</evidence>
<reference evidence="1" key="1">
    <citation type="submission" date="2021-02" db="EMBL/GenBank/DDBJ databases">
        <authorList>
            <person name="Nieuwenhuis M."/>
            <person name="Van De Peppel L.J.J."/>
        </authorList>
    </citation>
    <scope>NUCLEOTIDE SEQUENCE</scope>
    <source>
        <strain evidence="1">D49</strain>
    </source>
</reference>
<keyword evidence="2" id="KW-1185">Reference proteome</keyword>
<protein>
    <submittedName>
        <fullName evidence="1">Uncharacterized protein</fullName>
    </submittedName>
</protein>
<organism evidence="1 2">
    <name type="scientific">Sphagnurus paluster</name>
    <dbReference type="NCBI Taxonomy" id="117069"/>
    <lineage>
        <taxon>Eukaryota</taxon>
        <taxon>Fungi</taxon>
        <taxon>Dikarya</taxon>
        <taxon>Basidiomycota</taxon>
        <taxon>Agaricomycotina</taxon>
        <taxon>Agaricomycetes</taxon>
        <taxon>Agaricomycetidae</taxon>
        <taxon>Agaricales</taxon>
        <taxon>Tricholomatineae</taxon>
        <taxon>Lyophyllaceae</taxon>
        <taxon>Sphagnurus</taxon>
    </lineage>
</organism>
<dbReference type="OrthoDB" id="2963117at2759"/>
<accession>A0A9P7KI02</accession>
<evidence type="ECO:0000313" key="1">
    <source>
        <dbReference type="EMBL" id="KAG5649245.1"/>
    </source>
</evidence>
<name>A0A9P7KI02_9AGAR</name>
<proteinExistence type="predicted"/>
<reference evidence="1" key="2">
    <citation type="submission" date="2021-10" db="EMBL/GenBank/DDBJ databases">
        <title>Phylogenomics reveals ancestral predisposition of the termite-cultivated fungus Termitomyces towards a domesticated lifestyle.</title>
        <authorList>
            <person name="Auxier B."/>
            <person name="Grum-Grzhimaylo A."/>
            <person name="Cardenas M.E."/>
            <person name="Lodge J.D."/>
            <person name="Laessoe T."/>
            <person name="Pedersen O."/>
            <person name="Smith M.E."/>
            <person name="Kuyper T.W."/>
            <person name="Franco-Molano E.A."/>
            <person name="Baroni T.J."/>
            <person name="Aanen D.K."/>
        </authorList>
    </citation>
    <scope>NUCLEOTIDE SEQUENCE</scope>
    <source>
        <strain evidence="1">D49</strain>
    </source>
</reference>
<gene>
    <name evidence="1" type="ORF">H0H81_005161</name>
</gene>
<dbReference type="AlphaFoldDB" id="A0A9P7KI02"/>
<dbReference type="EMBL" id="JABCKI010001304">
    <property type="protein sequence ID" value="KAG5649245.1"/>
    <property type="molecule type" value="Genomic_DNA"/>
</dbReference>
<sequence length="163" mass="19040">MMVTPQALIRKAIMGEQELNVDLRKLSISSTGAVHESRKVAGHEQFKLVPDFVVYKFWFKDRPEDNREQRMLCLLEVKHNNESILKHTAKVMAYMRQVINHPLRDDVFTGYLIVGYEYKKFVLVGQGEACVVHAYEDIQYLSQQGDTFTEELCEISSKYWSQF</sequence>
<dbReference type="Proteomes" id="UP000717328">
    <property type="component" value="Unassembled WGS sequence"/>
</dbReference>
<comment type="caution">
    <text evidence="1">The sequence shown here is derived from an EMBL/GenBank/DDBJ whole genome shotgun (WGS) entry which is preliminary data.</text>
</comment>